<dbReference type="EMBL" id="LILC01000035">
    <property type="protein sequence ID" value="KOO40381.1"/>
    <property type="molecule type" value="Genomic_DNA"/>
</dbReference>
<dbReference type="SUPFAM" id="SSF53474">
    <property type="entry name" value="alpha/beta-Hydrolases"/>
    <property type="match status" value="1"/>
</dbReference>
<evidence type="ECO:0000259" key="2">
    <source>
        <dbReference type="Pfam" id="PF00561"/>
    </source>
</evidence>
<dbReference type="OrthoDB" id="9773293at2"/>
<comment type="caution">
    <text evidence="3">The sequence shown here is derived from an EMBL/GenBank/DDBJ whole genome shotgun (WGS) entry which is preliminary data.</text>
</comment>
<dbReference type="PRINTS" id="PR00111">
    <property type="entry name" value="ABHYDROLASE"/>
</dbReference>
<dbReference type="Pfam" id="PF00561">
    <property type="entry name" value="Abhydrolase_1"/>
    <property type="match status" value="1"/>
</dbReference>
<evidence type="ECO:0000313" key="4">
    <source>
        <dbReference type="Proteomes" id="UP000037558"/>
    </source>
</evidence>
<dbReference type="InterPro" id="IPR000639">
    <property type="entry name" value="Epox_hydrolase-like"/>
</dbReference>
<evidence type="ECO:0000313" key="3">
    <source>
        <dbReference type="EMBL" id="KOO40381.1"/>
    </source>
</evidence>
<keyword evidence="1 3" id="KW-0378">Hydrolase</keyword>
<dbReference type="GO" id="GO:0016787">
    <property type="term" value="F:hydrolase activity"/>
    <property type="evidence" value="ECO:0007669"/>
    <property type="project" value="UniProtKB-KW"/>
</dbReference>
<accession>A0A0M0KNE6</accession>
<evidence type="ECO:0000256" key="1">
    <source>
        <dbReference type="ARBA" id="ARBA00022801"/>
    </source>
</evidence>
<sequence>MIGMLKEGYVNVNGVNLHYVTEGEGELMLFLHGFPYFWYNWHHQLEEFSKDHRVVAVDMRGYNLSDKPENVSDYSMPTLVEDVKQLIEAFGEKECILVAHDWGGGIAWAFAYTYPEYVKKLIMFDAPHPYTFRRELAENPKQREASNYMEFFQKSDSHEYFLANNAEKMKAMLTDPGLKKGYLTKEDEEKYVEAWTQPNAMKSMLHYYRALSLHPFDENSQIAPNLPHTMFNKPTLILWGDADPSFETSNLDDIEEYVSDVTIHHFDDVGHAPQHEKPEEVNRYIREFLNHK</sequence>
<dbReference type="STRING" id="284581.AMD01_21200"/>
<proteinExistence type="predicted"/>
<keyword evidence="4" id="KW-1185">Reference proteome</keyword>
<gene>
    <name evidence="3" type="ORF">AMD01_21200</name>
</gene>
<dbReference type="InterPro" id="IPR029058">
    <property type="entry name" value="AB_hydrolase_fold"/>
</dbReference>
<dbReference type="AlphaFoldDB" id="A0A0M0KNE6"/>
<organism evidence="3 4">
    <name type="scientific">Priestia koreensis</name>
    <dbReference type="NCBI Taxonomy" id="284581"/>
    <lineage>
        <taxon>Bacteria</taxon>
        <taxon>Bacillati</taxon>
        <taxon>Bacillota</taxon>
        <taxon>Bacilli</taxon>
        <taxon>Bacillales</taxon>
        <taxon>Bacillaceae</taxon>
        <taxon>Priestia</taxon>
    </lineage>
</organism>
<reference evidence="4" key="1">
    <citation type="submission" date="2015-08" db="EMBL/GenBank/DDBJ databases">
        <title>Fjat-14210 dsm16467.</title>
        <authorList>
            <person name="Liu B."/>
            <person name="Wang J."/>
            <person name="Zhu Y."/>
            <person name="Liu G."/>
            <person name="Chen Q."/>
            <person name="Chen Z."/>
            <person name="Lan J."/>
            <person name="Che J."/>
            <person name="Ge C."/>
            <person name="Shi H."/>
            <person name="Pan Z."/>
            <person name="Liu X."/>
        </authorList>
    </citation>
    <scope>NUCLEOTIDE SEQUENCE [LARGE SCALE GENOMIC DNA]</scope>
    <source>
        <strain evidence="4">DSM 16467</strain>
    </source>
</reference>
<dbReference type="Proteomes" id="UP000037558">
    <property type="component" value="Unassembled WGS sequence"/>
</dbReference>
<name>A0A0M0KNE6_9BACI</name>
<protein>
    <submittedName>
        <fullName evidence="3">Alpha/beta hydrolase</fullName>
    </submittedName>
</protein>
<feature type="domain" description="AB hydrolase-1" evidence="2">
    <location>
        <begin position="27"/>
        <end position="278"/>
    </location>
</feature>
<dbReference type="InterPro" id="IPR000073">
    <property type="entry name" value="AB_hydrolase_1"/>
</dbReference>
<dbReference type="Gene3D" id="3.40.50.1820">
    <property type="entry name" value="alpha/beta hydrolase"/>
    <property type="match status" value="1"/>
</dbReference>
<dbReference type="PATRIC" id="fig|284581.3.peg.1720"/>
<dbReference type="PRINTS" id="PR00412">
    <property type="entry name" value="EPOXHYDRLASE"/>
</dbReference>
<dbReference type="PANTHER" id="PTHR43329">
    <property type="entry name" value="EPOXIDE HYDROLASE"/>
    <property type="match status" value="1"/>
</dbReference>